<dbReference type="OrthoDB" id="263481at2759"/>
<dbReference type="STRING" id="333673.A0A3M0ILL3"/>
<proteinExistence type="predicted"/>
<sequence length="88" mass="9820">MRAGAMAAASETEQLLSRGPVYGSAVVAPVPEQGEEEEEEEEDLRRRVRYFLMSPCDKYQACGRRPVKLVLQLTKIVLVTVQVDLIQA</sequence>
<reference evidence="1 2" key="1">
    <citation type="submission" date="2018-07" db="EMBL/GenBank/DDBJ databases">
        <title>A high quality draft genome assembly of the barn swallow (H. rustica rustica).</title>
        <authorList>
            <person name="Formenti G."/>
            <person name="Chiara M."/>
            <person name="Poveda L."/>
            <person name="Francoijs K.-J."/>
            <person name="Bonisoli-Alquati A."/>
            <person name="Canova L."/>
            <person name="Gianfranceschi L."/>
            <person name="Horner D.S."/>
            <person name="Saino N."/>
        </authorList>
    </citation>
    <scope>NUCLEOTIDE SEQUENCE [LARGE SCALE GENOMIC DNA]</scope>
    <source>
        <strain evidence="1">Chelidonia</strain>
        <tissue evidence="1">Blood</tissue>
    </source>
</reference>
<organism evidence="1 2">
    <name type="scientific">Hirundo rustica rustica</name>
    <dbReference type="NCBI Taxonomy" id="333673"/>
    <lineage>
        <taxon>Eukaryota</taxon>
        <taxon>Metazoa</taxon>
        <taxon>Chordata</taxon>
        <taxon>Craniata</taxon>
        <taxon>Vertebrata</taxon>
        <taxon>Euteleostomi</taxon>
        <taxon>Archelosauria</taxon>
        <taxon>Archosauria</taxon>
        <taxon>Dinosauria</taxon>
        <taxon>Saurischia</taxon>
        <taxon>Theropoda</taxon>
        <taxon>Coelurosauria</taxon>
        <taxon>Aves</taxon>
        <taxon>Neognathae</taxon>
        <taxon>Neoaves</taxon>
        <taxon>Telluraves</taxon>
        <taxon>Australaves</taxon>
        <taxon>Passeriformes</taxon>
        <taxon>Sylvioidea</taxon>
        <taxon>Hirundinidae</taxon>
        <taxon>Hirundo</taxon>
    </lineage>
</organism>
<accession>A0A3M0ILL3</accession>
<dbReference type="GO" id="GO:0072345">
    <property type="term" value="F:NAADP-sensitive calcium-release channel activity"/>
    <property type="evidence" value="ECO:0007669"/>
    <property type="project" value="TreeGrafter"/>
</dbReference>
<dbReference type="InterPro" id="IPR039031">
    <property type="entry name" value="Mucolipin"/>
</dbReference>
<dbReference type="EMBL" id="QRBI01000295">
    <property type="protein sequence ID" value="RMB89318.1"/>
    <property type="molecule type" value="Genomic_DNA"/>
</dbReference>
<dbReference type="GO" id="GO:0005765">
    <property type="term" value="C:lysosomal membrane"/>
    <property type="evidence" value="ECO:0007669"/>
    <property type="project" value="TreeGrafter"/>
</dbReference>
<dbReference type="GO" id="GO:0005886">
    <property type="term" value="C:plasma membrane"/>
    <property type="evidence" value="ECO:0007669"/>
    <property type="project" value="TreeGrafter"/>
</dbReference>
<keyword evidence="2" id="KW-1185">Reference proteome</keyword>
<comment type="caution">
    <text evidence="1">The sequence shown here is derived from an EMBL/GenBank/DDBJ whole genome shotgun (WGS) entry which is preliminary data.</text>
</comment>
<evidence type="ECO:0000313" key="2">
    <source>
        <dbReference type="Proteomes" id="UP000269221"/>
    </source>
</evidence>
<dbReference type="PANTHER" id="PTHR12127">
    <property type="entry name" value="MUCOLIPIN"/>
    <property type="match status" value="1"/>
</dbReference>
<dbReference type="PANTHER" id="PTHR12127:SF6">
    <property type="entry name" value="MUCOLIPIN-1"/>
    <property type="match status" value="1"/>
</dbReference>
<evidence type="ECO:0000313" key="1">
    <source>
        <dbReference type="EMBL" id="RMB89318.1"/>
    </source>
</evidence>
<dbReference type="AlphaFoldDB" id="A0A3M0ILL3"/>
<name>A0A3M0ILL3_HIRRU</name>
<dbReference type="Proteomes" id="UP000269221">
    <property type="component" value="Unassembled WGS sequence"/>
</dbReference>
<gene>
    <name evidence="1" type="ORF">DUI87_34299</name>
</gene>
<protein>
    <submittedName>
        <fullName evidence="1">Uncharacterized protein</fullName>
    </submittedName>
</protein>